<dbReference type="InterPro" id="IPR023286">
    <property type="entry name" value="ABATE_dom_sf"/>
</dbReference>
<dbReference type="Pfam" id="PF07336">
    <property type="entry name" value="ABATE"/>
    <property type="match status" value="1"/>
</dbReference>
<feature type="domain" description="Zinc finger CGNR" evidence="1">
    <location>
        <begin position="133"/>
        <end position="176"/>
    </location>
</feature>
<dbReference type="PANTHER" id="PTHR35525:SF3">
    <property type="entry name" value="BLL6575 PROTEIN"/>
    <property type="match status" value="1"/>
</dbReference>
<evidence type="ECO:0000313" key="2">
    <source>
        <dbReference type="EMBL" id="NKY85788.1"/>
    </source>
</evidence>
<reference evidence="2 3" key="1">
    <citation type="submission" date="2020-04" db="EMBL/GenBank/DDBJ databases">
        <title>MicrobeNet Type strains.</title>
        <authorList>
            <person name="Nicholson A.C."/>
        </authorList>
    </citation>
    <scope>NUCLEOTIDE SEQUENCE [LARGE SCALE GENOMIC DNA]</scope>
    <source>
        <strain evidence="2 3">DSM 44445</strain>
    </source>
</reference>
<dbReference type="InterPro" id="IPR010852">
    <property type="entry name" value="ABATE"/>
</dbReference>
<dbReference type="SUPFAM" id="SSF160904">
    <property type="entry name" value="Jann2411-like"/>
    <property type="match status" value="1"/>
</dbReference>
<sequence>MFTFVSGNLALDFAGTVKEREAGFIDLLTDPAALDDWLVEAGVLSTRPACTAGEFARAIELREAIYRLAVSTVAGRAWSDADRDLVNRVADGPKPSITLRADGDVHRRGDCDRALARIATDTVELLGGPHRARIKQCGRDACTRLYLDTSRAGSRRWCDMTLCGNRAKSAAYRARHGE</sequence>
<comment type="caution">
    <text evidence="2">The sequence shown here is derived from an EMBL/GenBank/DDBJ whole genome shotgun (WGS) entry which is preliminary data.</text>
</comment>
<accession>A0A7X6LWH8</accession>
<evidence type="ECO:0000259" key="1">
    <source>
        <dbReference type="Pfam" id="PF11706"/>
    </source>
</evidence>
<dbReference type="EMBL" id="JAAXPE010000006">
    <property type="protein sequence ID" value="NKY85788.1"/>
    <property type="molecule type" value="Genomic_DNA"/>
</dbReference>
<protein>
    <recommendedName>
        <fullName evidence="1">Zinc finger CGNR domain-containing protein</fullName>
    </recommendedName>
</protein>
<name>A0A7X6LWH8_9NOCA</name>
<dbReference type="InterPro" id="IPR021005">
    <property type="entry name" value="Znf_CGNR"/>
</dbReference>
<dbReference type="Pfam" id="PF11706">
    <property type="entry name" value="zf-CGNR"/>
    <property type="match status" value="1"/>
</dbReference>
<proteinExistence type="predicted"/>
<dbReference type="Gene3D" id="1.10.3300.10">
    <property type="entry name" value="Jann2411-like domain"/>
    <property type="match status" value="1"/>
</dbReference>
<dbReference type="Proteomes" id="UP000523447">
    <property type="component" value="Unassembled WGS sequence"/>
</dbReference>
<keyword evidence="3" id="KW-1185">Reference proteome</keyword>
<dbReference type="PANTHER" id="PTHR35525">
    <property type="entry name" value="BLL6575 PROTEIN"/>
    <property type="match status" value="1"/>
</dbReference>
<dbReference type="RefSeq" id="WP_040722935.1">
    <property type="nucleotide sequence ID" value="NZ_CAWPHS010000056.1"/>
</dbReference>
<evidence type="ECO:0000313" key="3">
    <source>
        <dbReference type="Proteomes" id="UP000523447"/>
    </source>
</evidence>
<dbReference type="AlphaFoldDB" id="A0A7X6LWH8"/>
<organism evidence="2 3">
    <name type="scientific">Nocardia veterana</name>
    <dbReference type="NCBI Taxonomy" id="132249"/>
    <lineage>
        <taxon>Bacteria</taxon>
        <taxon>Bacillati</taxon>
        <taxon>Actinomycetota</taxon>
        <taxon>Actinomycetes</taxon>
        <taxon>Mycobacteriales</taxon>
        <taxon>Nocardiaceae</taxon>
        <taxon>Nocardia</taxon>
    </lineage>
</organism>
<gene>
    <name evidence="2" type="ORF">HGA07_09150</name>
</gene>